<accession>A0A915K2F0</accession>
<organism evidence="1 2">
    <name type="scientific">Romanomermis culicivorax</name>
    <name type="common">Nematode worm</name>
    <dbReference type="NCBI Taxonomy" id="13658"/>
    <lineage>
        <taxon>Eukaryota</taxon>
        <taxon>Metazoa</taxon>
        <taxon>Ecdysozoa</taxon>
        <taxon>Nematoda</taxon>
        <taxon>Enoplea</taxon>
        <taxon>Dorylaimia</taxon>
        <taxon>Mermithida</taxon>
        <taxon>Mermithoidea</taxon>
        <taxon>Mermithidae</taxon>
        <taxon>Romanomermis</taxon>
    </lineage>
</organism>
<name>A0A915K2F0_ROMCU</name>
<dbReference type="Proteomes" id="UP000887565">
    <property type="component" value="Unplaced"/>
</dbReference>
<evidence type="ECO:0000313" key="2">
    <source>
        <dbReference type="WBParaSite" id="nRc.2.0.1.t32495-RA"/>
    </source>
</evidence>
<reference evidence="2" key="1">
    <citation type="submission" date="2022-11" db="UniProtKB">
        <authorList>
            <consortium name="WormBaseParasite"/>
        </authorList>
    </citation>
    <scope>IDENTIFICATION</scope>
</reference>
<dbReference type="AlphaFoldDB" id="A0A915K2F0"/>
<proteinExistence type="predicted"/>
<evidence type="ECO:0000313" key="1">
    <source>
        <dbReference type="Proteomes" id="UP000887565"/>
    </source>
</evidence>
<protein>
    <submittedName>
        <fullName evidence="2">Uncharacterized protein</fullName>
    </submittedName>
</protein>
<sequence length="63" mass="7291">MVLNGPTDEAIEKLHKDFLFWTNIIEEIENRQIALRVEFVIEIKTPPIIFTDTHAEITSALPE</sequence>
<keyword evidence="1" id="KW-1185">Reference proteome</keyword>
<dbReference type="WBParaSite" id="nRc.2.0.1.t32495-RA">
    <property type="protein sequence ID" value="nRc.2.0.1.t32495-RA"/>
    <property type="gene ID" value="nRc.2.0.1.g32495"/>
</dbReference>